<dbReference type="Proteomes" id="UP000054843">
    <property type="component" value="Unassembled WGS sequence"/>
</dbReference>
<sequence length="153" mass="17389">MASGQLVASSQKSTTALLAVLSEIYTKRSTLNCFLCQPILLTISACFFVNELNFDFFGSHRFKEKRENLAVCLHQMVVGDFAYSVLRWCNFLADNRSDGGLLSGLEIFLARRFCFLHLKLISKVSNTRAVTKLFFSFAHSHTAMMRISNRNKF</sequence>
<comment type="caution">
    <text evidence="1">The sequence shown here is derived from an EMBL/GenBank/DDBJ whole genome shotgun (WGS) entry which is preliminary data.</text>
</comment>
<proteinExistence type="predicted"/>
<name>A0A0V1MRY6_9BILA</name>
<dbReference type="AlphaFoldDB" id="A0A0V1MRY6"/>
<keyword evidence="2" id="KW-1185">Reference proteome</keyword>
<accession>A0A0V1MRY6</accession>
<dbReference type="EMBL" id="JYDO01000049">
    <property type="protein sequence ID" value="KRZ74498.1"/>
    <property type="molecule type" value="Genomic_DNA"/>
</dbReference>
<gene>
    <name evidence="1" type="ORF">T10_9721</name>
</gene>
<organism evidence="1 2">
    <name type="scientific">Trichinella papuae</name>
    <dbReference type="NCBI Taxonomy" id="268474"/>
    <lineage>
        <taxon>Eukaryota</taxon>
        <taxon>Metazoa</taxon>
        <taxon>Ecdysozoa</taxon>
        <taxon>Nematoda</taxon>
        <taxon>Enoplea</taxon>
        <taxon>Dorylaimia</taxon>
        <taxon>Trichinellida</taxon>
        <taxon>Trichinellidae</taxon>
        <taxon>Trichinella</taxon>
    </lineage>
</organism>
<evidence type="ECO:0000313" key="2">
    <source>
        <dbReference type="Proteomes" id="UP000054843"/>
    </source>
</evidence>
<reference evidence="1 2" key="1">
    <citation type="submission" date="2015-01" db="EMBL/GenBank/DDBJ databases">
        <title>Evolution of Trichinella species and genotypes.</title>
        <authorList>
            <person name="Korhonen P.K."/>
            <person name="Edoardo P."/>
            <person name="Giuseppe L.R."/>
            <person name="Gasser R.B."/>
        </authorList>
    </citation>
    <scope>NUCLEOTIDE SEQUENCE [LARGE SCALE GENOMIC DNA]</scope>
    <source>
        <strain evidence="1">ISS1980</strain>
    </source>
</reference>
<evidence type="ECO:0000313" key="1">
    <source>
        <dbReference type="EMBL" id="KRZ74498.1"/>
    </source>
</evidence>
<protein>
    <submittedName>
        <fullName evidence="1">Uncharacterized protein</fullName>
    </submittedName>
</protein>